<organism evidence="1 2">
    <name type="scientific">Algivirga pacifica</name>
    <dbReference type="NCBI Taxonomy" id="1162670"/>
    <lineage>
        <taxon>Bacteria</taxon>
        <taxon>Pseudomonadati</taxon>
        <taxon>Bacteroidota</taxon>
        <taxon>Cytophagia</taxon>
        <taxon>Cytophagales</taxon>
        <taxon>Flammeovirgaceae</taxon>
        <taxon>Algivirga</taxon>
    </lineage>
</organism>
<accession>A0ABP9DRH2</accession>
<sequence>MEKFPSSKRISFGLGTIDMEDSGEDVERVLHPIMDTVIPKSRKNRLFFISWLIIVYYVIV</sequence>
<name>A0ABP9DRH2_9BACT</name>
<dbReference type="Proteomes" id="UP001500298">
    <property type="component" value="Unassembled WGS sequence"/>
</dbReference>
<reference evidence="2" key="1">
    <citation type="journal article" date="2019" name="Int. J. Syst. Evol. Microbiol.">
        <title>The Global Catalogue of Microorganisms (GCM) 10K type strain sequencing project: providing services to taxonomists for standard genome sequencing and annotation.</title>
        <authorList>
            <consortium name="The Broad Institute Genomics Platform"/>
            <consortium name="The Broad Institute Genome Sequencing Center for Infectious Disease"/>
            <person name="Wu L."/>
            <person name="Ma J."/>
        </authorList>
    </citation>
    <scope>NUCLEOTIDE SEQUENCE [LARGE SCALE GENOMIC DNA]</scope>
    <source>
        <strain evidence="2">JCM 18326</strain>
    </source>
</reference>
<evidence type="ECO:0000313" key="1">
    <source>
        <dbReference type="EMBL" id="GAA4850578.1"/>
    </source>
</evidence>
<evidence type="ECO:0000313" key="2">
    <source>
        <dbReference type="Proteomes" id="UP001500298"/>
    </source>
</evidence>
<gene>
    <name evidence="1" type="ORF">GCM10023331_39060</name>
</gene>
<keyword evidence="2" id="KW-1185">Reference proteome</keyword>
<comment type="caution">
    <text evidence="1">The sequence shown here is derived from an EMBL/GenBank/DDBJ whole genome shotgun (WGS) entry which is preliminary data.</text>
</comment>
<dbReference type="EMBL" id="BAABJX010000065">
    <property type="protein sequence ID" value="GAA4850578.1"/>
    <property type="molecule type" value="Genomic_DNA"/>
</dbReference>
<proteinExistence type="predicted"/>
<protein>
    <submittedName>
        <fullName evidence="1">Uncharacterized protein</fullName>
    </submittedName>
</protein>